<dbReference type="Pfam" id="PF02146">
    <property type="entry name" value="SIR2"/>
    <property type="match status" value="1"/>
</dbReference>
<feature type="binding site" evidence="6">
    <location>
        <position position="156"/>
    </location>
    <ligand>
        <name>Zn(2+)</name>
        <dbReference type="ChEBI" id="CHEBI:29105"/>
    </ligand>
</feature>
<dbReference type="InterPro" id="IPR050134">
    <property type="entry name" value="NAD-dep_sirtuin_deacylases"/>
</dbReference>
<dbReference type="SUPFAM" id="SSF52467">
    <property type="entry name" value="DHS-like NAD/FAD-binding domain"/>
    <property type="match status" value="1"/>
</dbReference>
<evidence type="ECO:0000256" key="6">
    <source>
        <dbReference type="PROSITE-ProRule" id="PRU00236"/>
    </source>
</evidence>
<accession>A0A074RPX0</accession>
<feature type="domain" description="Deacetylase sirtuin-type" evidence="7">
    <location>
        <begin position="10"/>
        <end position="320"/>
    </location>
</feature>
<name>A0A074RPX0_9AGAM</name>
<proteinExistence type="inferred from homology"/>
<dbReference type="PANTHER" id="PTHR11085:SF8">
    <property type="entry name" value="NAD-DEPENDENT HISTONE DEACETYLASE HST3"/>
    <property type="match status" value="1"/>
</dbReference>
<dbReference type="STRING" id="1423351.A0A074RPX0"/>
<comment type="caution">
    <text evidence="8">The sequence shown here is derived from an EMBL/GenBank/DDBJ whole genome shotgun (WGS) entry which is preliminary data.</text>
</comment>
<dbReference type="InterPro" id="IPR026590">
    <property type="entry name" value="Ssirtuin_cat_dom"/>
</dbReference>
<dbReference type="InterPro" id="IPR029035">
    <property type="entry name" value="DHS-like_NAD/FAD-binding_dom"/>
</dbReference>
<dbReference type="OrthoDB" id="2919105at2759"/>
<dbReference type="PANTHER" id="PTHR11085">
    <property type="entry name" value="NAD-DEPENDENT PROTEIN DEACYLASE SIRTUIN-5, MITOCHONDRIAL-RELATED"/>
    <property type="match status" value="1"/>
</dbReference>
<dbReference type="HOGENOM" id="CLU_021544_0_0_1"/>
<organism evidence="8 9">
    <name type="scientific">Rhizoctonia solani 123E</name>
    <dbReference type="NCBI Taxonomy" id="1423351"/>
    <lineage>
        <taxon>Eukaryota</taxon>
        <taxon>Fungi</taxon>
        <taxon>Dikarya</taxon>
        <taxon>Basidiomycota</taxon>
        <taxon>Agaricomycotina</taxon>
        <taxon>Agaricomycetes</taxon>
        <taxon>Cantharellales</taxon>
        <taxon>Ceratobasidiaceae</taxon>
        <taxon>Rhizoctonia</taxon>
    </lineage>
</organism>
<dbReference type="AlphaFoldDB" id="A0A074RPX0"/>
<dbReference type="Gene3D" id="3.40.50.1220">
    <property type="entry name" value="TPP-binding domain"/>
    <property type="match status" value="1"/>
</dbReference>
<feature type="binding site" evidence="6">
    <location>
        <position position="153"/>
    </location>
    <ligand>
        <name>Zn(2+)</name>
        <dbReference type="ChEBI" id="CHEBI:29105"/>
    </ligand>
</feature>
<feature type="binding site" evidence="6">
    <location>
        <position position="179"/>
    </location>
    <ligand>
        <name>Zn(2+)</name>
        <dbReference type="ChEBI" id="CHEBI:29105"/>
    </ligand>
</feature>
<evidence type="ECO:0000256" key="3">
    <source>
        <dbReference type="ARBA" id="ARBA00022679"/>
    </source>
</evidence>
<dbReference type="GO" id="GO:0070403">
    <property type="term" value="F:NAD+ binding"/>
    <property type="evidence" value="ECO:0007669"/>
    <property type="project" value="InterPro"/>
</dbReference>
<keyword evidence="5" id="KW-0496">Mitochondrion</keyword>
<dbReference type="InterPro" id="IPR003000">
    <property type="entry name" value="Sirtuin"/>
</dbReference>
<keyword evidence="3" id="KW-0808">Transferase</keyword>
<sequence length="320" mass="35704">MAVITTLDARQPSHRSIYDRFQEEVMACAQQVTVVCGAGISTKAGLRDFRSPDGIYNAPLGDGRKILGSELFASSTLRDPQKLREFSRILTEMRIQARQAALPDCHKWIAELYRLGRLVRCYTQNVDGLQTRDFDDLHDVVVELHGTNVYLRCHKCRQRPREPPSAFDQQLLEDGSATCTLCSIQPERTGSDMVLRARVPGILLPEVLLNEDSCSPSKEGKTLEAMKEDDSHCDLLLVLGTSLRSHGAASLVRDLANLVHAQGGMVIYINLTSLSPSSWSSYVDLHIRVDVEEWASENLAQLHHGSQDRNVVLRSDIALR</sequence>
<dbReference type="GO" id="GO:0017136">
    <property type="term" value="F:histone deacetylase activity, NAD-dependent"/>
    <property type="evidence" value="ECO:0007669"/>
    <property type="project" value="TreeGrafter"/>
</dbReference>
<gene>
    <name evidence="8" type="ORF">V565_107940</name>
</gene>
<evidence type="ECO:0000256" key="5">
    <source>
        <dbReference type="ARBA" id="ARBA00023128"/>
    </source>
</evidence>
<evidence type="ECO:0000313" key="9">
    <source>
        <dbReference type="Proteomes" id="UP000027456"/>
    </source>
</evidence>
<reference evidence="8 9" key="1">
    <citation type="submission" date="2013-12" db="EMBL/GenBank/DDBJ databases">
        <authorList>
            <person name="Cubeta M."/>
            <person name="Pakala S."/>
            <person name="Fedorova N."/>
            <person name="Thomas E."/>
            <person name="Dean R."/>
            <person name="Jabaji S."/>
            <person name="Neate S."/>
            <person name="Toda T."/>
            <person name="Tavantzis S."/>
            <person name="Vilgalys R."/>
            <person name="Bharathan N."/>
            <person name="Pakala S."/>
            <person name="Losada L.S."/>
            <person name="Zafar N."/>
            <person name="Nierman W."/>
        </authorList>
    </citation>
    <scope>NUCLEOTIDE SEQUENCE [LARGE SCALE GENOMIC DNA]</scope>
    <source>
        <strain evidence="8 9">123E</strain>
    </source>
</reference>
<keyword evidence="6" id="KW-0862">Zinc</keyword>
<dbReference type="Proteomes" id="UP000027456">
    <property type="component" value="Unassembled WGS sequence"/>
</dbReference>
<dbReference type="InterPro" id="IPR026591">
    <property type="entry name" value="Sirtuin_cat_small_dom_sf"/>
</dbReference>
<feature type="active site" description="Proton acceptor" evidence="6">
    <location>
        <position position="145"/>
    </location>
</feature>
<dbReference type="EMBL" id="AZST01000407">
    <property type="protein sequence ID" value="KEP49106.1"/>
    <property type="molecule type" value="Genomic_DNA"/>
</dbReference>
<dbReference type="Gene3D" id="3.30.1600.10">
    <property type="entry name" value="SIR2/SIRT2 'Small Domain"/>
    <property type="match status" value="1"/>
</dbReference>
<keyword evidence="6" id="KW-0479">Metal-binding</keyword>
<comment type="similarity">
    <text evidence="2">Belongs to the sirtuin family. Class I subfamily.</text>
</comment>
<dbReference type="GO" id="GO:0005634">
    <property type="term" value="C:nucleus"/>
    <property type="evidence" value="ECO:0007669"/>
    <property type="project" value="TreeGrafter"/>
</dbReference>
<dbReference type="GO" id="GO:0046872">
    <property type="term" value="F:metal ion binding"/>
    <property type="evidence" value="ECO:0007669"/>
    <property type="project" value="UniProtKB-KW"/>
</dbReference>
<keyword evidence="4" id="KW-0520">NAD</keyword>
<evidence type="ECO:0000256" key="4">
    <source>
        <dbReference type="ARBA" id="ARBA00023027"/>
    </source>
</evidence>
<keyword evidence="9" id="KW-1185">Reference proteome</keyword>
<evidence type="ECO:0000256" key="1">
    <source>
        <dbReference type="ARBA" id="ARBA00004173"/>
    </source>
</evidence>
<evidence type="ECO:0000256" key="2">
    <source>
        <dbReference type="ARBA" id="ARBA00006924"/>
    </source>
</evidence>
<feature type="binding site" evidence="6">
    <location>
        <position position="182"/>
    </location>
    <ligand>
        <name>Zn(2+)</name>
        <dbReference type="ChEBI" id="CHEBI:29105"/>
    </ligand>
</feature>
<dbReference type="GO" id="GO:0005739">
    <property type="term" value="C:mitochondrion"/>
    <property type="evidence" value="ECO:0007669"/>
    <property type="project" value="UniProtKB-SubCell"/>
</dbReference>
<evidence type="ECO:0000259" key="7">
    <source>
        <dbReference type="PROSITE" id="PS50305"/>
    </source>
</evidence>
<evidence type="ECO:0000313" key="8">
    <source>
        <dbReference type="EMBL" id="KEP49106.1"/>
    </source>
</evidence>
<protein>
    <submittedName>
        <fullName evidence="8">SIR2 family transcriptional regulator</fullName>
    </submittedName>
</protein>
<dbReference type="PROSITE" id="PS50305">
    <property type="entry name" value="SIRTUIN"/>
    <property type="match status" value="1"/>
</dbReference>
<feature type="non-terminal residue" evidence="8">
    <location>
        <position position="320"/>
    </location>
</feature>
<comment type="subcellular location">
    <subcellularLocation>
        <location evidence="1">Mitochondrion</location>
    </subcellularLocation>
</comment>